<proteinExistence type="predicted"/>
<protein>
    <submittedName>
        <fullName evidence="2">Secreted protein</fullName>
    </submittedName>
</protein>
<organism evidence="2">
    <name type="scientific">Nippostrongylus brasiliensis</name>
    <name type="common">Rat hookworm</name>
    <dbReference type="NCBI Taxonomy" id="27835"/>
    <lineage>
        <taxon>Eukaryota</taxon>
        <taxon>Metazoa</taxon>
        <taxon>Ecdysozoa</taxon>
        <taxon>Nematoda</taxon>
        <taxon>Chromadorea</taxon>
        <taxon>Rhabditida</taxon>
        <taxon>Rhabditina</taxon>
        <taxon>Rhabditomorpha</taxon>
        <taxon>Strongyloidea</taxon>
        <taxon>Heligmosomidae</taxon>
        <taxon>Nippostrongylus</taxon>
    </lineage>
</organism>
<feature type="region of interest" description="Disordered" evidence="1">
    <location>
        <begin position="47"/>
        <end position="67"/>
    </location>
</feature>
<name>A0A0N4XNJ1_NIPBR</name>
<sequence length="118" mass="12999">LISSETSATAANLGVSLDTRPASYTAELAPADARTTKRPLIKDVRAKTTMGDEAREERNQLARQDASVSTYNRRSPLGRCAHQLHCFSFISNLYIGEWLFTGGRIVVLGVFITKVTLR</sequence>
<feature type="compositionally biased region" description="Basic and acidic residues" evidence="1">
    <location>
        <begin position="47"/>
        <end position="60"/>
    </location>
</feature>
<evidence type="ECO:0000313" key="2">
    <source>
        <dbReference type="WBParaSite" id="NBR_0000409301-mRNA-1"/>
    </source>
</evidence>
<evidence type="ECO:0000256" key="1">
    <source>
        <dbReference type="SAM" id="MobiDB-lite"/>
    </source>
</evidence>
<dbReference type="WBParaSite" id="NBR_0000409301-mRNA-1">
    <property type="protein sequence ID" value="NBR_0000409301-mRNA-1"/>
    <property type="gene ID" value="NBR_0000409301"/>
</dbReference>
<accession>A0A0N4XNJ1</accession>
<reference evidence="2" key="1">
    <citation type="submission" date="2017-02" db="UniProtKB">
        <authorList>
            <consortium name="WormBaseParasite"/>
        </authorList>
    </citation>
    <scope>IDENTIFICATION</scope>
</reference>
<dbReference type="AlphaFoldDB" id="A0A0N4XNJ1"/>